<reference evidence="2 3" key="1">
    <citation type="submission" date="2018-04" db="EMBL/GenBank/DDBJ databases">
        <title>Draft Genome Sequence of Phosphate-Solubilizing Chryseobacterium sp. ISE14 that is a Biocontrol and Plant Growth-Promoting Rhizobacterium Isolated from Cucumber.</title>
        <authorList>
            <person name="Jeong J.-J."/>
            <person name="Sang M.K."/>
            <person name="Choi I.-G."/>
            <person name="Kim K.D."/>
        </authorList>
    </citation>
    <scope>NUCLEOTIDE SEQUENCE [LARGE SCALE GENOMIC DNA]</scope>
    <source>
        <strain evidence="2 3">ISE14</strain>
    </source>
</reference>
<dbReference type="RefSeq" id="WP_109710602.1">
    <property type="nucleotide sequence ID" value="NZ_PPED02000001.1"/>
</dbReference>
<evidence type="ECO:0000313" key="3">
    <source>
        <dbReference type="Proteomes" id="UP000236594"/>
    </source>
</evidence>
<dbReference type="InterPro" id="IPR050789">
    <property type="entry name" value="Diverse_Enzym_Activities"/>
</dbReference>
<protein>
    <recommendedName>
        <fullName evidence="1">Beta-lactamase-related domain-containing protein</fullName>
    </recommendedName>
</protein>
<dbReference type="PANTHER" id="PTHR43283:SF18">
    <property type="match status" value="1"/>
</dbReference>
<dbReference type="InterPro" id="IPR001466">
    <property type="entry name" value="Beta-lactam-related"/>
</dbReference>
<accession>A0A316XD63</accession>
<dbReference type="Gene3D" id="3.40.710.10">
    <property type="entry name" value="DD-peptidase/beta-lactamase superfamily"/>
    <property type="match status" value="1"/>
</dbReference>
<dbReference type="Pfam" id="PF00144">
    <property type="entry name" value="Beta-lactamase"/>
    <property type="match status" value="1"/>
</dbReference>
<sequence length="356" mass="39958">MKSIIFSISIFASFSMFNAQIGKTTKEINKQISLPEQDRKLGQWLKENRIPTLGLGIIKNGKLEKAKVYGDYQNGIPSPDNMRFNVASLTKPVTAMVALKLASQGKWDIDEPLEHYWTDPDIANDPRNKQLTTRIVLSHQTGFPNWRILNPDGKLSFQFDPGTKYHYSGEGFEYLKKALENKFKKPLSQLGEELIFKPLKMKDTSYIWEKNTDASRIAIGYDKNGKAYDPVKKETASGADDLMTTVSDYSRFLIGVMNGEGLSKKIFAEMQTNQVATVKGKHFGLGFEIYNLGNGTIALSHGGSDDGVRTLFVIIPQTKQGLVILTNSDEGTRVYEKLLTDYLGEYGKKVVEVEMK</sequence>
<dbReference type="Proteomes" id="UP000236594">
    <property type="component" value="Unassembled WGS sequence"/>
</dbReference>
<dbReference type="PANTHER" id="PTHR43283">
    <property type="entry name" value="BETA-LACTAMASE-RELATED"/>
    <property type="match status" value="1"/>
</dbReference>
<gene>
    <name evidence="2" type="ORF">C1631_004020</name>
</gene>
<name>A0A316XD63_9FLAO</name>
<proteinExistence type="predicted"/>
<evidence type="ECO:0000313" key="2">
    <source>
        <dbReference type="EMBL" id="PWN71795.1"/>
    </source>
</evidence>
<comment type="caution">
    <text evidence="2">The sequence shown here is derived from an EMBL/GenBank/DDBJ whole genome shotgun (WGS) entry which is preliminary data.</text>
</comment>
<dbReference type="OrthoDB" id="1357763at2"/>
<feature type="domain" description="Beta-lactamase-related" evidence="1">
    <location>
        <begin position="42"/>
        <end position="333"/>
    </location>
</feature>
<dbReference type="InterPro" id="IPR012338">
    <property type="entry name" value="Beta-lactam/transpept-like"/>
</dbReference>
<dbReference type="AlphaFoldDB" id="A0A316XD63"/>
<organism evidence="2 3">
    <name type="scientific">Chryseobacterium phosphatilyticum</name>
    <dbReference type="NCBI Taxonomy" id="475075"/>
    <lineage>
        <taxon>Bacteria</taxon>
        <taxon>Pseudomonadati</taxon>
        <taxon>Bacteroidota</taxon>
        <taxon>Flavobacteriia</taxon>
        <taxon>Flavobacteriales</taxon>
        <taxon>Weeksellaceae</taxon>
        <taxon>Chryseobacterium group</taxon>
        <taxon>Chryseobacterium</taxon>
    </lineage>
</organism>
<dbReference type="EMBL" id="PPED02000001">
    <property type="protein sequence ID" value="PWN71795.1"/>
    <property type="molecule type" value="Genomic_DNA"/>
</dbReference>
<evidence type="ECO:0000259" key="1">
    <source>
        <dbReference type="Pfam" id="PF00144"/>
    </source>
</evidence>
<keyword evidence="3" id="KW-1185">Reference proteome</keyword>
<dbReference type="SUPFAM" id="SSF56601">
    <property type="entry name" value="beta-lactamase/transpeptidase-like"/>
    <property type="match status" value="1"/>
</dbReference>